<accession>A0A8I3W200</accession>
<dbReference type="Proteomes" id="UP000008225">
    <property type="component" value="Chromosome 7"/>
</dbReference>
<evidence type="ECO:0000256" key="2">
    <source>
        <dbReference type="ARBA" id="ARBA00038417"/>
    </source>
</evidence>
<evidence type="ECO:0000259" key="4">
    <source>
        <dbReference type="PROSITE" id="PS51316"/>
    </source>
</evidence>
<reference evidence="5" key="3">
    <citation type="submission" date="2025-09" db="UniProtKB">
        <authorList>
            <consortium name="Ensembl"/>
        </authorList>
    </citation>
    <scope>IDENTIFICATION</scope>
</reference>
<dbReference type="PANTHER" id="PTHR14199:SF29">
    <property type="entry name" value="NEUROBLASTOMA BREAKPOINT FAMILY MEMBER 4-RELATED"/>
    <property type="match status" value="1"/>
</dbReference>
<reference evidence="5" key="2">
    <citation type="submission" date="2025-08" db="UniProtKB">
        <authorList>
            <consortium name="Ensembl"/>
        </authorList>
    </citation>
    <scope>IDENTIFICATION</scope>
</reference>
<feature type="region of interest" description="Disordered" evidence="3">
    <location>
        <begin position="193"/>
        <end position="221"/>
    </location>
</feature>
<evidence type="ECO:0000256" key="3">
    <source>
        <dbReference type="SAM" id="MobiDB-lite"/>
    </source>
</evidence>
<dbReference type="GeneTree" id="ENSGT00420000029746"/>
<feature type="region of interest" description="Disordered" evidence="3">
    <location>
        <begin position="444"/>
        <end position="470"/>
    </location>
</feature>
<comment type="similarity">
    <text evidence="2">Belongs to the NBPF family.</text>
</comment>
<evidence type="ECO:0000256" key="1">
    <source>
        <dbReference type="ARBA" id="ARBA00023054"/>
    </source>
</evidence>
<dbReference type="Pfam" id="PF06758">
    <property type="entry name" value="Olduvai"/>
    <property type="match status" value="1"/>
</dbReference>
<organism evidence="5 6">
    <name type="scientific">Callithrix jacchus</name>
    <name type="common">White-tufted-ear marmoset</name>
    <name type="synonym">Simia Jacchus</name>
    <dbReference type="NCBI Taxonomy" id="9483"/>
    <lineage>
        <taxon>Eukaryota</taxon>
        <taxon>Metazoa</taxon>
        <taxon>Chordata</taxon>
        <taxon>Craniata</taxon>
        <taxon>Vertebrata</taxon>
        <taxon>Euteleostomi</taxon>
        <taxon>Mammalia</taxon>
        <taxon>Eutheria</taxon>
        <taxon>Euarchontoglires</taxon>
        <taxon>Primates</taxon>
        <taxon>Haplorrhini</taxon>
        <taxon>Platyrrhini</taxon>
        <taxon>Cebidae</taxon>
        <taxon>Callitrichinae</taxon>
        <taxon>Callithrix</taxon>
        <taxon>Callithrix</taxon>
    </lineage>
</organism>
<evidence type="ECO:0000313" key="6">
    <source>
        <dbReference type="Proteomes" id="UP000008225"/>
    </source>
</evidence>
<dbReference type="PANTHER" id="PTHR14199">
    <property type="entry name" value="NEUROBLASTOMA BREAKPOINT FAMILY MEMBER 6-LIKE PROTEIN"/>
    <property type="match status" value="1"/>
</dbReference>
<evidence type="ECO:0000313" key="5">
    <source>
        <dbReference type="Ensembl" id="ENSCJAP00000079689.1"/>
    </source>
</evidence>
<dbReference type="InterPro" id="IPR055306">
    <property type="entry name" value="NBPF"/>
</dbReference>
<sequence length="589" mass="65329">MKQGALRGAPITDGIGRCVETLQQHEELVLAPSIAMKNPLQMEDDPLEGSSTTQWHQVPGNIDASSVAKPKKIKRKLPFSKWFCWTSRSGCRDCDAYHLNIQSLEKDLYRIGEETIYEELKLIEELRKYKALNYRQTEQLAQLKYELRKVRDASCSVDQHFEVHLPPDDPDNWERQNLREELAKGPRLAEQCVSRLSPENDKHRYETDEDGEKAEKSAAPRLSQELLEAKEQKASEDSLDDLYWALPVQGDLSDYHQPYSSASSSLENQLTCPALDVASSTQATCPQGTWSGDLSPRLSKVQASQTQLDPSTLVPSCPQELVLAPSIAMKNPLQMEDDPLEGSSNTQWHQVPGNIDASSVPKPKNIKRKFPFSKWIHWPSRSGCRAPSVGMKNAPQLEDDALEGSADTTQGRQVTGNIHASSVSKPKNIKRILPFTLGAVAHTSKPSTLGGRGGKITRSRDQDHPGQHGKTLSLLEKAKIIPALWRSSVVPASWDAETEESLRTQKAEVAVSQDHATVLQPARQSETPTQEKKIKRKLTFSNWICWPSCSGCRAAVTSVWCPVSHGLPFCQALSVPISSLLDIGSSRPA</sequence>
<keyword evidence="1" id="KW-0175">Coiled coil</keyword>
<reference evidence="5 6" key="1">
    <citation type="submission" date="2009-03" db="EMBL/GenBank/DDBJ databases">
        <authorList>
            <person name="Warren W."/>
            <person name="Ye L."/>
            <person name="Minx P."/>
            <person name="Worley K."/>
            <person name="Gibbs R."/>
            <person name="Wilson R.K."/>
        </authorList>
    </citation>
    <scope>NUCLEOTIDE SEQUENCE [LARGE SCALE GENOMIC DNA]</scope>
</reference>
<dbReference type="SMART" id="SM01148">
    <property type="entry name" value="DUF1220"/>
    <property type="match status" value="1"/>
</dbReference>
<proteinExistence type="inferred from homology"/>
<feature type="region of interest" description="Disordered" evidence="3">
    <location>
        <begin position="338"/>
        <end position="363"/>
    </location>
</feature>
<keyword evidence="6" id="KW-1185">Reference proteome</keyword>
<dbReference type="AlphaFoldDB" id="A0A8I3W200"/>
<protein>
    <recommendedName>
        <fullName evidence="4">Olduvai domain-containing protein</fullName>
    </recommendedName>
</protein>
<feature type="domain" description="Olduvai" evidence="4">
    <location>
        <begin position="199"/>
        <end position="307"/>
    </location>
</feature>
<name>A0A8I3W200_CALJA</name>
<dbReference type="Ensembl" id="ENSCJAT00000130185.1">
    <property type="protein sequence ID" value="ENSCJAP00000079689.1"/>
    <property type="gene ID" value="ENSCJAG00000081970.1"/>
</dbReference>
<dbReference type="InterPro" id="IPR010630">
    <property type="entry name" value="Olduvai_dom"/>
</dbReference>
<dbReference type="PROSITE" id="PS51316">
    <property type="entry name" value="ODV"/>
    <property type="match status" value="1"/>
</dbReference>